<feature type="transmembrane region" description="Helical" evidence="1">
    <location>
        <begin position="31"/>
        <end position="55"/>
    </location>
</feature>
<protein>
    <submittedName>
        <fullName evidence="2">Uncharacterized protein</fullName>
    </submittedName>
</protein>
<comment type="caution">
    <text evidence="2">The sequence shown here is derived from an EMBL/GenBank/DDBJ whole genome shotgun (WGS) entry which is preliminary data.</text>
</comment>
<reference evidence="2 3" key="1">
    <citation type="journal article" date="2023" name="IMA Fungus">
        <title>Comparative genomic study of the Penicillium genus elucidates a diverse pangenome and 15 lateral gene transfer events.</title>
        <authorList>
            <person name="Petersen C."/>
            <person name="Sorensen T."/>
            <person name="Nielsen M.R."/>
            <person name="Sondergaard T.E."/>
            <person name="Sorensen J.L."/>
            <person name="Fitzpatrick D.A."/>
            <person name="Frisvad J.C."/>
            <person name="Nielsen K.L."/>
        </authorList>
    </citation>
    <scope>NUCLEOTIDE SEQUENCE [LARGE SCALE GENOMIC DNA]</scope>
    <source>
        <strain evidence="2 3">IBT 35679</strain>
    </source>
</reference>
<feature type="transmembrane region" description="Helical" evidence="1">
    <location>
        <begin position="187"/>
        <end position="204"/>
    </location>
</feature>
<proteinExistence type="predicted"/>
<keyword evidence="1" id="KW-0472">Membrane</keyword>
<feature type="transmembrane region" description="Helical" evidence="1">
    <location>
        <begin position="161"/>
        <end position="181"/>
    </location>
</feature>
<name>A0AAD6GLI3_9EURO</name>
<gene>
    <name evidence="2" type="ORF">N7494_000357</name>
</gene>
<sequence length="272" mass="30390">MSVHDRQLIGGPRKPSPVQGTLYQAHSSARLVLAGVSIVMAALLIWASLIIWNGYATSSGTSWSFLPHTSRTPSTDLYFFVDEKEEVLSEPRLFAALLFTLAIQTFLTVGTHCAELQVILSRDEAIWRSIGTVKGSAPRLSTFSSAVGTWQSAVLMCFKPLLHWIYGLAMFVDYTSGIYMFAPQITYLWSLWVLFMSFIWFVSCQSPTGYLPATYGHLKTMIDLVDEWHPRMFWGDKNTELNGVRQAGTAADKLLPIDPDALYGGGHYQSYI</sequence>
<dbReference type="EMBL" id="JAQIZZ010000001">
    <property type="protein sequence ID" value="KAJ5556442.1"/>
    <property type="molecule type" value="Genomic_DNA"/>
</dbReference>
<evidence type="ECO:0000256" key="1">
    <source>
        <dbReference type="SAM" id="Phobius"/>
    </source>
</evidence>
<dbReference type="Proteomes" id="UP001220324">
    <property type="component" value="Unassembled WGS sequence"/>
</dbReference>
<keyword evidence="3" id="KW-1185">Reference proteome</keyword>
<organism evidence="2 3">
    <name type="scientific">Penicillium frequentans</name>
    <dbReference type="NCBI Taxonomy" id="3151616"/>
    <lineage>
        <taxon>Eukaryota</taxon>
        <taxon>Fungi</taxon>
        <taxon>Dikarya</taxon>
        <taxon>Ascomycota</taxon>
        <taxon>Pezizomycotina</taxon>
        <taxon>Eurotiomycetes</taxon>
        <taxon>Eurotiomycetidae</taxon>
        <taxon>Eurotiales</taxon>
        <taxon>Aspergillaceae</taxon>
        <taxon>Penicillium</taxon>
    </lineage>
</organism>
<accession>A0AAD6GLI3</accession>
<evidence type="ECO:0000313" key="3">
    <source>
        <dbReference type="Proteomes" id="UP001220324"/>
    </source>
</evidence>
<keyword evidence="1" id="KW-1133">Transmembrane helix</keyword>
<dbReference type="AlphaFoldDB" id="A0AAD6GLI3"/>
<evidence type="ECO:0000313" key="2">
    <source>
        <dbReference type="EMBL" id="KAJ5556442.1"/>
    </source>
</evidence>
<keyword evidence="1" id="KW-0812">Transmembrane</keyword>